<dbReference type="OrthoDB" id="4966791at2"/>
<evidence type="ECO:0000313" key="4">
    <source>
        <dbReference type="EMBL" id="RAM38517.1"/>
    </source>
</evidence>
<gene>
    <name evidence="4" type="ORF">DBZ45_05910</name>
</gene>
<keyword evidence="2" id="KW-0472">Membrane</keyword>
<feature type="transmembrane region" description="Helical" evidence="2">
    <location>
        <begin position="33"/>
        <end position="54"/>
    </location>
</feature>
<feature type="region of interest" description="Disordered" evidence="1">
    <location>
        <begin position="1"/>
        <end position="28"/>
    </location>
</feature>
<evidence type="ECO:0000313" key="5">
    <source>
        <dbReference type="Proteomes" id="UP000249166"/>
    </source>
</evidence>
<keyword evidence="2" id="KW-1133">Transmembrane helix</keyword>
<reference evidence="4 5" key="1">
    <citation type="submission" date="2018-04" db="EMBL/GenBank/DDBJ databases">
        <title>Bacteria isolated from cave deposits of Manipur.</title>
        <authorList>
            <person name="Sahoo D."/>
            <person name="Sarangthem I."/>
            <person name="Nandeibam J."/>
        </authorList>
    </citation>
    <scope>NUCLEOTIDE SEQUENCE [LARGE SCALE GENOMIC DNA]</scope>
    <source>
        <strain evidence="5">mrc11</strain>
    </source>
</reference>
<dbReference type="EMBL" id="QLNP01000062">
    <property type="protein sequence ID" value="RAM38517.1"/>
    <property type="molecule type" value="Genomic_DNA"/>
</dbReference>
<proteinExistence type="predicted"/>
<evidence type="ECO:0000256" key="1">
    <source>
        <dbReference type="SAM" id="MobiDB-lite"/>
    </source>
</evidence>
<dbReference type="RefSeq" id="WP_111902975.1">
    <property type="nucleotide sequence ID" value="NZ_QLNP01000062.1"/>
</dbReference>
<evidence type="ECO:0000259" key="3">
    <source>
        <dbReference type="Pfam" id="PF13399"/>
    </source>
</evidence>
<dbReference type="Gene3D" id="3.30.70.2390">
    <property type="match status" value="1"/>
</dbReference>
<feature type="region of interest" description="Disordered" evidence="1">
    <location>
        <begin position="65"/>
        <end position="114"/>
    </location>
</feature>
<feature type="compositionally biased region" description="Basic and acidic residues" evidence="1">
    <location>
        <begin position="1"/>
        <end position="13"/>
    </location>
</feature>
<organism evidence="4 5">
    <name type="scientific">Arthrobacter globiformis</name>
    <dbReference type="NCBI Taxonomy" id="1665"/>
    <lineage>
        <taxon>Bacteria</taxon>
        <taxon>Bacillati</taxon>
        <taxon>Actinomycetota</taxon>
        <taxon>Actinomycetes</taxon>
        <taxon>Micrococcales</taxon>
        <taxon>Micrococcaceae</taxon>
        <taxon>Arthrobacter</taxon>
    </lineage>
</organism>
<name>A0A328HIT6_ARTGO</name>
<feature type="compositionally biased region" description="Low complexity" evidence="1">
    <location>
        <begin position="69"/>
        <end position="114"/>
    </location>
</feature>
<dbReference type="AlphaFoldDB" id="A0A328HIT6"/>
<accession>A0A328HIT6</accession>
<evidence type="ECO:0000256" key="2">
    <source>
        <dbReference type="SAM" id="Phobius"/>
    </source>
</evidence>
<protein>
    <submittedName>
        <fullName evidence="4">LytR family transcriptional regulator</fullName>
    </submittedName>
</protein>
<dbReference type="Pfam" id="PF13399">
    <property type="entry name" value="LytR_C"/>
    <property type="match status" value="1"/>
</dbReference>
<keyword evidence="2" id="KW-0812">Transmembrane</keyword>
<feature type="domain" description="LytR/CpsA/Psr regulator C-terminal" evidence="3">
    <location>
        <begin position="127"/>
        <end position="211"/>
    </location>
</feature>
<dbReference type="InterPro" id="IPR027381">
    <property type="entry name" value="LytR/CpsA/Psr_C"/>
</dbReference>
<comment type="caution">
    <text evidence="4">The sequence shown here is derived from an EMBL/GenBank/DDBJ whole genome shotgun (WGS) entry which is preliminary data.</text>
</comment>
<dbReference type="Proteomes" id="UP000249166">
    <property type="component" value="Unassembled WGS sequence"/>
</dbReference>
<sequence>MTNFARDEFDRVPEVSSRQGVHRAASAPSRPKLWPILSAGIAALAVGLVAFLLLPQLGFQPALTPPPAAAADTSTAPASPTATPSASATPSATPSASASASEPASPSALEPATSETIAPAAVDKSQPVAIFNGTLTSGLAGRVGATVKSDGWVLGEVANWQGAPQQQSVIFYSDAAHRASAEALGELLNIPALVESADFPTPVAVVLGPGYE</sequence>